<organism evidence="1 2">
    <name type="scientific">Planktothrix serta PCC 8927</name>
    <dbReference type="NCBI Taxonomy" id="671068"/>
    <lineage>
        <taxon>Bacteria</taxon>
        <taxon>Bacillati</taxon>
        <taxon>Cyanobacteriota</taxon>
        <taxon>Cyanophyceae</taxon>
        <taxon>Oscillatoriophycideae</taxon>
        <taxon>Oscillatoriales</taxon>
        <taxon>Microcoleaceae</taxon>
        <taxon>Planktothrix</taxon>
    </lineage>
</organism>
<proteinExistence type="predicted"/>
<comment type="caution">
    <text evidence="1">The sequence shown here is derived from an EMBL/GenBank/DDBJ whole genome shotgun (WGS) entry which is preliminary data.</text>
</comment>
<dbReference type="EMBL" id="CZCU02000169">
    <property type="protein sequence ID" value="VXD25713.1"/>
    <property type="molecule type" value="Genomic_DNA"/>
</dbReference>
<evidence type="ECO:0000313" key="1">
    <source>
        <dbReference type="EMBL" id="VXD25713.1"/>
    </source>
</evidence>
<dbReference type="OrthoDB" id="458808at2"/>
<accession>A0A7Z9E436</accession>
<reference evidence="1" key="1">
    <citation type="submission" date="2019-10" db="EMBL/GenBank/DDBJ databases">
        <authorList>
            <consortium name="Genoscope - CEA"/>
            <person name="William W."/>
        </authorList>
    </citation>
    <scope>NUCLEOTIDE SEQUENCE [LARGE SCALE GENOMIC DNA]</scope>
    <source>
        <strain evidence="1">BBR_PRJEB10992</strain>
    </source>
</reference>
<dbReference type="AlphaFoldDB" id="A0A7Z9E436"/>
<keyword evidence="2" id="KW-1185">Reference proteome</keyword>
<dbReference type="RefSeq" id="WP_083626945.1">
    <property type="nucleotide sequence ID" value="NZ_LR734888.1"/>
</dbReference>
<evidence type="ECO:0000313" key="2">
    <source>
        <dbReference type="Proteomes" id="UP000184550"/>
    </source>
</evidence>
<sequence length="110" mass="13053">MDTSRLVAALDGLISQNRPREEKVFLGLLKQVWRVDWTVAPYDVWTHMIEGDVPYFARVMMFDQGDEGEEEMLKRDMMIMHLNPGTRYDWRPRMMGLINEVNCLRIDLTF</sequence>
<protein>
    <submittedName>
        <fullName evidence="1">Uncharacterized protein</fullName>
    </submittedName>
</protein>
<name>A0A7Z9E436_9CYAN</name>
<gene>
    <name evidence="1" type="ORF">PL8927_900058</name>
</gene>
<dbReference type="Proteomes" id="UP000184550">
    <property type="component" value="Unassembled WGS sequence"/>
</dbReference>